<feature type="region of interest" description="Disordered" evidence="5">
    <location>
        <begin position="763"/>
        <end position="799"/>
    </location>
</feature>
<evidence type="ECO:0000256" key="5">
    <source>
        <dbReference type="SAM" id="MobiDB-lite"/>
    </source>
</evidence>
<dbReference type="SMART" id="SM00490">
    <property type="entry name" value="HELICc"/>
    <property type="match status" value="1"/>
</dbReference>
<organism evidence="8 9">
    <name type="scientific">Ferrovibrio xuzhouensis</name>
    <dbReference type="NCBI Taxonomy" id="1576914"/>
    <lineage>
        <taxon>Bacteria</taxon>
        <taxon>Pseudomonadati</taxon>
        <taxon>Pseudomonadota</taxon>
        <taxon>Alphaproteobacteria</taxon>
        <taxon>Rhodospirillales</taxon>
        <taxon>Rhodospirillaceae</taxon>
        <taxon>Ferrovibrio</taxon>
    </lineage>
</organism>
<keyword evidence="3 8" id="KW-0347">Helicase</keyword>
<protein>
    <submittedName>
        <fullName evidence="8">Helicase-related protein</fullName>
    </submittedName>
</protein>
<dbReference type="InterPro" id="IPR055206">
    <property type="entry name" value="DEXQc_SUV3"/>
</dbReference>
<evidence type="ECO:0000313" key="9">
    <source>
        <dbReference type="Proteomes" id="UP001595711"/>
    </source>
</evidence>
<dbReference type="PROSITE" id="PS51192">
    <property type="entry name" value="HELICASE_ATP_BIND_1"/>
    <property type="match status" value="1"/>
</dbReference>
<evidence type="ECO:0000259" key="7">
    <source>
        <dbReference type="PROSITE" id="PS51194"/>
    </source>
</evidence>
<name>A0ABV7VEG0_9PROT</name>
<evidence type="ECO:0000256" key="3">
    <source>
        <dbReference type="ARBA" id="ARBA00022806"/>
    </source>
</evidence>
<keyword evidence="9" id="KW-1185">Reference proteome</keyword>
<dbReference type="Proteomes" id="UP001595711">
    <property type="component" value="Unassembled WGS sequence"/>
</dbReference>
<dbReference type="PANTHER" id="PTHR12131">
    <property type="entry name" value="ATP-DEPENDENT RNA AND DNA HELICASE"/>
    <property type="match status" value="1"/>
</dbReference>
<dbReference type="GO" id="GO:0004386">
    <property type="term" value="F:helicase activity"/>
    <property type="evidence" value="ECO:0007669"/>
    <property type="project" value="UniProtKB-KW"/>
</dbReference>
<dbReference type="PANTHER" id="PTHR12131:SF1">
    <property type="entry name" value="ATP-DEPENDENT RNA HELICASE SUPV3L1, MITOCHONDRIAL-RELATED"/>
    <property type="match status" value="1"/>
</dbReference>
<dbReference type="InterPro" id="IPR027417">
    <property type="entry name" value="P-loop_NTPase"/>
</dbReference>
<keyword evidence="4" id="KW-0067">ATP-binding</keyword>
<dbReference type="Pfam" id="PF00271">
    <property type="entry name" value="Helicase_C"/>
    <property type="match status" value="1"/>
</dbReference>
<gene>
    <name evidence="8" type="ORF">ACFOOQ_07775</name>
</gene>
<dbReference type="PROSITE" id="PS51194">
    <property type="entry name" value="HELICASE_CTER"/>
    <property type="match status" value="1"/>
</dbReference>
<comment type="caution">
    <text evidence="8">The sequence shown here is derived from an EMBL/GenBank/DDBJ whole genome shotgun (WGS) entry which is preliminary data.</text>
</comment>
<evidence type="ECO:0000313" key="8">
    <source>
        <dbReference type="EMBL" id="MFC3675437.1"/>
    </source>
</evidence>
<evidence type="ECO:0000259" key="6">
    <source>
        <dbReference type="PROSITE" id="PS51192"/>
    </source>
</evidence>
<dbReference type="InterPro" id="IPR001650">
    <property type="entry name" value="Helicase_C-like"/>
</dbReference>
<feature type="compositionally biased region" description="Basic and acidic residues" evidence="5">
    <location>
        <begin position="774"/>
        <end position="785"/>
    </location>
</feature>
<evidence type="ECO:0000256" key="2">
    <source>
        <dbReference type="ARBA" id="ARBA00022801"/>
    </source>
</evidence>
<dbReference type="InterPro" id="IPR014001">
    <property type="entry name" value="Helicase_ATP-bd"/>
</dbReference>
<dbReference type="EMBL" id="JBHRYJ010000001">
    <property type="protein sequence ID" value="MFC3675437.1"/>
    <property type="molecule type" value="Genomic_DNA"/>
</dbReference>
<proteinExistence type="predicted"/>
<accession>A0ABV7VEG0</accession>
<keyword evidence="1" id="KW-0547">Nucleotide-binding</keyword>
<reference evidence="9" key="1">
    <citation type="journal article" date="2019" name="Int. J. Syst. Evol. Microbiol.">
        <title>The Global Catalogue of Microorganisms (GCM) 10K type strain sequencing project: providing services to taxonomists for standard genome sequencing and annotation.</title>
        <authorList>
            <consortium name="The Broad Institute Genomics Platform"/>
            <consortium name="The Broad Institute Genome Sequencing Center for Infectious Disease"/>
            <person name="Wu L."/>
            <person name="Ma J."/>
        </authorList>
    </citation>
    <scope>NUCLEOTIDE SEQUENCE [LARGE SCALE GENOMIC DNA]</scope>
    <source>
        <strain evidence="9">KCTC 42182</strain>
    </source>
</reference>
<dbReference type="SUPFAM" id="SSF52540">
    <property type="entry name" value="P-loop containing nucleoside triphosphate hydrolases"/>
    <property type="match status" value="2"/>
</dbReference>
<dbReference type="Pfam" id="PF22527">
    <property type="entry name" value="DEXQc_Suv3"/>
    <property type="match status" value="1"/>
</dbReference>
<evidence type="ECO:0000256" key="4">
    <source>
        <dbReference type="ARBA" id="ARBA00022840"/>
    </source>
</evidence>
<evidence type="ECO:0000256" key="1">
    <source>
        <dbReference type="ARBA" id="ARBA00022741"/>
    </source>
</evidence>
<feature type="domain" description="Helicase C-terminal" evidence="7">
    <location>
        <begin position="152"/>
        <end position="319"/>
    </location>
</feature>
<keyword evidence="2" id="KW-0378">Hydrolase</keyword>
<dbReference type="InterPro" id="IPR050699">
    <property type="entry name" value="RNA-DNA_Helicase"/>
</dbReference>
<feature type="compositionally biased region" description="Low complexity" evidence="5">
    <location>
        <begin position="836"/>
        <end position="846"/>
    </location>
</feature>
<sequence>MTDLKTAQKGRVLCVLGPTNTGKTHLAVERLLAHRTGIIGLPLRLLAREVYDRAVALKGSNHVALVTGEEKIIPRHAQWFVCTVEAMPLDRHYDFLAVDEIQLCADAERGHVFTDRLLHARGAEETMFLGADTARGLIRRLVPGAEFIARPRLSQLTYAGAKKLSRLPKRSAVVAFSANDVYAIAEALRRQRGGAAVVLGALSPRARNAQVELFQNRDVDVMVATDAIGMGLNLDIEHLAFAELSKFDGVGMRPLMPAEIGQIAGRAGRHLRNGTFGTTGDSAPLDPDLIERVENHRYEPLQAARWRNPELDFSSIDALIATLDAPPPRESLIRGREADDSLSLQVLRQEAAVLERATNAGRVRLLWQVCEIPDFAKAMHDSHGRLLAQIYTHLCDGNGRLPADWVGGHLKRIDVTDGDIDTLATRLAHIRTWTYIAHRADSRGGSWLDDSRGWQDRTRAIEDRLSDALHERLTQRFVDRRTSVLTRGLTEDPALLDVQLGEDDALTVGGEIIGHVTGLRFRPVGHDSTDQRRIIRQAAIRVLGPALQERAATILQLPDTSFSLSPEGGVMLTGPEKDSVALAILAKGPDVLEPKLVLLADDLLPAESRKALEDKLGDWLRRYLHQHLSELYRLKQAELKFAARGVAFQLSEALGVLKRDDVSDLVRGMGQAERHPLRKMGVQFGEMHILIPKLLKPKPTQLKTLLWAVHEGREPAAPPTPGLTSLPVLEWRDDRWWLAAGFLRAGKHAFRLDVVQRIAEGARNAEQAARQKPRREETKQPESKPAEPAAETLPPPVDDPALAAAADVAEPVGEVIAEPVEAPVILPPPQLATEAAAAAPVASPAEAPKPKKRPHESRLGPPGSFVPDTGWMNLAGCGQEELHRLLWALGYKPLDAKDPETAEKVTVYVRSQKAIVAKRQREQEKRREDEAKMADSPFAALMKLKARG</sequence>
<feature type="domain" description="Helicase ATP-binding" evidence="6">
    <location>
        <begin position="4"/>
        <end position="178"/>
    </location>
</feature>
<dbReference type="RefSeq" id="WP_379724014.1">
    <property type="nucleotide sequence ID" value="NZ_JBHRYJ010000001.1"/>
</dbReference>
<feature type="region of interest" description="Disordered" evidence="5">
    <location>
        <begin position="836"/>
        <end position="865"/>
    </location>
</feature>
<dbReference type="Gene3D" id="3.40.50.300">
    <property type="entry name" value="P-loop containing nucleotide triphosphate hydrolases"/>
    <property type="match status" value="2"/>
</dbReference>